<gene>
    <name evidence="2" type="ORF">E4T21_18690</name>
</gene>
<dbReference type="Gene3D" id="3.40.50.10420">
    <property type="entry name" value="NagB/RpiA/CoA transferase-like"/>
    <property type="match status" value="1"/>
</dbReference>
<name>A0A5C1NJ74_9GAMM</name>
<dbReference type="InterPro" id="IPR024185">
    <property type="entry name" value="FTHF_cligase-like_sf"/>
</dbReference>
<dbReference type="InterPro" id="IPR037171">
    <property type="entry name" value="NagB/RpiA_transferase-like"/>
</dbReference>
<feature type="domain" description="LUD" evidence="1">
    <location>
        <begin position="48"/>
        <end position="224"/>
    </location>
</feature>
<dbReference type="Proteomes" id="UP000324285">
    <property type="component" value="Chromosome"/>
</dbReference>
<dbReference type="AlphaFoldDB" id="A0A5C1NJ74"/>
<dbReference type="OrthoDB" id="9794157at2"/>
<reference evidence="2" key="1">
    <citation type="submission" date="2021-02" db="EMBL/GenBank/DDBJ databases">
        <title>Strain Y2R2, a novel species of the genus Halomonas.</title>
        <authorList>
            <person name="Huang H."/>
        </authorList>
    </citation>
    <scope>NUCLEOTIDE SEQUENCE</scope>
    <source>
        <strain evidence="2">Y2R2</strain>
    </source>
</reference>
<evidence type="ECO:0000313" key="2">
    <source>
        <dbReference type="EMBL" id="QEM83354.1"/>
    </source>
</evidence>
<proteinExistence type="predicted"/>
<dbReference type="PANTHER" id="PTHR43682">
    <property type="entry name" value="LACTATE UTILIZATION PROTEIN C"/>
    <property type="match status" value="1"/>
</dbReference>
<evidence type="ECO:0000313" key="3">
    <source>
        <dbReference type="Proteomes" id="UP000324285"/>
    </source>
</evidence>
<organism evidence="2 3">
    <name type="scientific">Halomonas binhaiensis</name>
    <dbReference type="NCBI Taxonomy" id="2562282"/>
    <lineage>
        <taxon>Bacteria</taxon>
        <taxon>Pseudomonadati</taxon>
        <taxon>Pseudomonadota</taxon>
        <taxon>Gammaproteobacteria</taxon>
        <taxon>Oceanospirillales</taxon>
        <taxon>Halomonadaceae</taxon>
        <taxon>Halomonas</taxon>
    </lineage>
</organism>
<dbReference type="KEGG" id="hbh:E4T21_18690"/>
<dbReference type="RefSeq" id="WP_149286476.1">
    <property type="nucleotide sequence ID" value="NZ_CP038437.2"/>
</dbReference>
<dbReference type="InterPro" id="IPR003741">
    <property type="entry name" value="LUD_dom"/>
</dbReference>
<evidence type="ECO:0000259" key="1">
    <source>
        <dbReference type="Pfam" id="PF02589"/>
    </source>
</evidence>
<accession>A0A5C1NJ74</accession>
<protein>
    <submittedName>
        <fullName evidence="2">Lactate utilization protein</fullName>
    </submittedName>
</protein>
<sequence length="226" mass="25448">MTARERILERLRKGHAEHMQRDDGRGIVIPEADVSVIRERGWSPQERLQRFERWLTSVHGEVIHCETDDWTETLYQVLKQKGIKRLALGHEHEVARQARRALDGKTDIALVDAARDVESWQQELFSQVDAGLTSTRGAIAETGSLWLWPTADEPRLLSLVPPVHIAILDAGAIEDTFHDVMVNHEWAGSMPTNALLVSGPSKTADIEQTLAYGVHGPRELVVILRH</sequence>
<keyword evidence="3" id="KW-1185">Reference proteome</keyword>
<dbReference type="EMBL" id="CP038437">
    <property type="protein sequence ID" value="QEM83354.1"/>
    <property type="molecule type" value="Genomic_DNA"/>
</dbReference>
<dbReference type="PANTHER" id="PTHR43682:SF1">
    <property type="entry name" value="LACTATE UTILIZATION PROTEIN C"/>
    <property type="match status" value="1"/>
</dbReference>
<dbReference type="Pfam" id="PF02589">
    <property type="entry name" value="LUD_dom"/>
    <property type="match status" value="1"/>
</dbReference>
<dbReference type="SUPFAM" id="SSF100950">
    <property type="entry name" value="NagB/RpiA/CoA transferase-like"/>
    <property type="match status" value="1"/>
</dbReference>